<accession>A0ABT8CB84</accession>
<dbReference type="EMBL" id="JAUFQS010000020">
    <property type="protein sequence ID" value="MDN3689204.1"/>
    <property type="molecule type" value="Genomic_DNA"/>
</dbReference>
<proteinExistence type="predicted"/>
<dbReference type="RefSeq" id="WP_163387493.1">
    <property type="nucleotide sequence ID" value="NZ_JAUFQS010000020.1"/>
</dbReference>
<gene>
    <name evidence="1" type="ORF">QWZ15_15305</name>
</gene>
<protein>
    <recommendedName>
        <fullName evidence="3">Addiction module component</fullName>
    </recommendedName>
</protein>
<comment type="caution">
    <text evidence="1">The sequence shown here is derived from an EMBL/GenBank/DDBJ whole genome shotgun (WGS) entry which is preliminary data.</text>
</comment>
<sequence>MVTDEHKNRLIEKIKSIDDKDIIDEIYRLLEVDFDDTVYVTNEKQKAEIAEARKQIENGEGIDSEEVFKKVRKWLKK</sequence>
<name>A0ABT8CB84_9BACT</name>
<reference evidence="2" key="1">
    <citation type="journal article" date="2019" name="Int. J. Syst. Evol. Microbiol.">
        <title>The Global Catalogue of Microorganisms (GCM) 10K type strain sequencing project: providing services to taxonomists for standard genome sequencing and annotation.</title>
        <authorList>
            <consortium name="The Broad Institute Genomics Platform"/>
            <consortium name="The Broad Institute Genome Sequencing Center for Infectious Disease"/>
            <person name="Wu L."/>
            <person name="Ma J."/>
        </authorList>
    </citation>
    <scope>NUCLEOTIDE SEQUENCE [LARGE SCALE GENOMIC DNA]</scope>
    <source>
        <strain evidence="2">CECT 7706</strain>
    </source>
</reference>
<keyword evidence="2" id="KW-1185">Reference proteome</keyword>
<evidence type="ECO:0000313" key="1">
    <source>
        <dbReference type="EMBL" id="MDN3689204.1"/>
    </source>
</evidence>
<dbReference type="Proteomes" id="UP001236663">
    <property type="component" value="Unassembled WGS sequence"/>
</dbReference>
<organism evidence="1 2">
    <name type="scientific">Cyclobacterium jeungdonense</name>
    <dbReference type="NCBI Taxonomy" id="708087"/>
    <lineage>
        <taxon>Bacteria</taxon>
        <taxon>Pseudomonadati</taxon>
        <taxon>Bacteroidota</taxon>
        <taxon>Cytophagia</taxon>
        <taxon>Cytophagales</taxon>
        <taxon>Cyclobacteriaceae</taxon>
        <taxon>Cyclobacterium</taxon>
    </lineage>
</organism>
<evidence type="ECO:0000313" key="2">
    <source>
        <dbReference type="Proteomes" id="UP001236663"/>
    </source>
</evidence>
<evidence type="ECO:0008006" key="3">
    <source>
        <dbReference type="Google" id="ProtNLM"/>
    </source>
</evidence>